<dbReference type="EMBL" id="LUUB01000065">
    <property type="protein sequence ID" value="OAF07773.1"/>
    <property type="molecule type" value="Genomic_DNA"/>
</dbReference>
<sequence length="146" mass="16647">MRDQAAVKGMQRAELARQTGSNLETVRYYEKVGLLPEPPRSASGYRTYDTTHERRLRFVLRARELGFSLDEIRTLLRLVDERDQPCAEARVVAATHLQDVRMKIADLKRMERVLKTVVAQCGDGTLPECPLIEALFSKASHVHVRT</sequence>
<evidence type="ECO:0000259" key="4">
    <source>
        <dbReference type="PROSITE" id="PS50937"/>
    </source>
</evidence>
<dbReference type="PROSITE" id="PS50937">
    <property type="entry name" value="HTH_MERR_2"/>
    <property type="match status" value="1"/>
</dbReference>
<accession>A0A176YMB8</accession>
<organism evidence="5 6">
    <name type="scientific">Bradyrhizobium centrolobii</name>
    <dbReference type="NCBI Taxonomy" id="1505087"/>
    <lineage>
        <taxon>Bacteria</taxon>
        <taxon>Pseudomonadati</taxon>
        <taxon>Pseudomonadota</taxon>
        <taxon>Alphaproteobacteria</taxon>
        <taxon>Hyphomicrobiales</taxon>
        <taxon>Nitrobacteraceae</taxon>
        <taxon>Bradyrhizobium</taxon>
    </lineage>
</organism>
<dbReference type="Pfam" id="PF00376">
    <property type="entry name" value="MerR"/>
    <property type="match status" value="1"/>
</dbReference>
<dbReference type="GO" id="GO:0003700">
    <property type="term" value="F:DNA-binding transcription factor activity"/>
    <property type="evidence" value="ECO:0007669"/>
    <property type="project" value="InterPro"/>
</dbReference>
<evidence type="ECO:0000256" key="3">
    <source>
        <dbReference type="ARBA" id="ARBA00023163"/>
    </source>
</evidence>
<dbReference type="SUPFAM" id="SSF46955">
    <property type="entry name" value="Putative DNA-binding domain"/>
    <property type="match status" value="1"/>
</dbReference>
<dbReference type="InterPro" id="IPR000551">
    <property type="entry name" value="MerR-type_HTH_dom"/>
</dbReference>
<name>A0A176YMB8_9BRAD</name>
<keyword evidence="2" id="KW-0238">DNA-binding</keyword>
<dbReference type="InterPro" id="IPR009061">
    <property type="entry name" value="DNA-bd_dom_put_sf"/>
</dbReference>
<dbReference type="RefSeq" id="WP_063701960.1">
    <property type="nucleotide sequence ID" value="NZ_LUUB01000065.1"/>
</dbReference>
<reference evidence="5 6" key="1">
    <citation type="submission" date="2016-03" db="EMBL/GenBank/DDBJ databases">
        <title>Draft Genome Sequence of the Strain BR 10245 (Bradyrhizobium sp.) isolated from nodules of Centrolobium paraense.</title>
        <authorList>
            <person name="Simoes-Araujo J.L.Sr."/>
            <person name="Barauna A.C."/>
            <person name="Silva K."/>
            <person name="Zilli J.E."/>
        </authorList>
    </citation>
    <scope>NUCLEOTIDE SEQUENCE [LARGE SCALE GENOMIC DNA]</scope>
    <source>
        <strain evidence="5 6">BR 10245</strain>
    </source>
</reference>
<protein>
    <submittedName>
        <fullName evidence="5">MerR family transcriptional regulator</fullName>
    </submittedName>
</protein>
<dbReference type="PANTHER" id="PTHR30204">
    <property type="entry name" value="REDOX-CYCLING DRUG-SENSING TRANSCRIPTIONAL ACTIVATOR SOXR"/>
    <property type="match status" value="1"/>
</dbReference>
<proteinExistence type="predicted"/>
<dbReference type="AlphaFoldDB" id="A0A176YMB8"/>
<dbReference type="InterPro" id="IPR015358">
    <property type="entry name" value="Tscrpt_reg_MerR_DNA-bd"/>
</dbReference>
<keyword evidence="6" id="KW-1185">Reference proteome</keyword>
<dbReference type="OrthoDB" id="9802944at2"/>
<comment type="caution">
    <text evidence="5">The sequence shown here is derived from an EMBL/GenBank/DDBJ whole genome shotgun (WGS) entry which is preliminary data.</text>
</comment>
<dbReference type="SMART" id="SM00422">
    <property type="entry name" value="HTH_MERR"/>
    <property type="match status" value="1"/>
</dbReference>
<dbReference type="STRING" id="1505087.AYJ54_16865"/>
<gene>
    <name evidence="5" type="ORF">AYJ54_16865</name>
</gene>
<feature type="domain" description="HTH merR-type" evidence="4">
    <location>
        <begin position="14"/>
        <end position="78"/>
    </location>
</feature>
<dbReference type="PANTHER" id="PTHR30204:SF92">
    <property type="entry name" value="HTH-TYPE TRANSCRIPTIONAL REGULATOR ZNTR"/>
    <property type="match status" value="1"/>
</dbReference>
<keyword evidence="3" id="KW-0804">Transcription</keyword>
<dbReference type="GO" id="GO:0003677">
    <property type="term" value="F:DNA binding"/>
    <property type="evidence" value="ECO:0007669"/>
    <property type="project" value="UniProtKB-KW"/>
</dbReference>
<evidence type="ECO:0000313" key="6">
    <source>
        <dbReference type="Proteomes" id="UP000076959"/>
    </source>
</evidence>
<keyword evidence="1" id="KW-0805">Transcription regulation</keyword>
<evidence type="ECO:0000313" key="5">
    <source>
        <dbReference type="EMBL" id="OAF07773.1"/>
    </source>
</evidence>
<evidence type="ECO:0000256" key="1">
    <source>
        <dbReference type="ARBA" id="ARBA00023015"/>
    </source>
</evidence>
<dbReference type="Proteomes" id="UP000076959">
    <property type="component" value="Unassembled WGS sequence"/>
</dbReference>
<dbReference type="Pfam" id="PF09278">
    <property type="entry name" value="MerR-DNA-bind"/>
    <property type="match status" value="1"/>
</dbReference>
<dbReference type="Gene3D" id="1.10.1660.10">
    <property type="match status" value="1"/>
</dbReference>
<dbReference type="CDD" id="cd04785">
    <property type="entry name" value="HTH_CadR-PbrR-like"/>
    <property type="match status" value="1"/>
</dbReference>
<dbReference type="PRINTS" id="PR00040">
    <property type="entry name" value="HTHMERR"/>
</dbReference>
<evidence type="ECO:0000256" key="2">
    <source>
        <dbReference type="ARBA" id="ARBA00023125"/>
    </source>
</evidence>
<dbReference type="InterPro" id="IPR047057">
    <property type="entry name" value="MerR_fam"/>
</dbReference>